<evidence type="ECO:0000313" key="7">
    <source>
        <dbReference type="Proteomes" id="UP000231564"/>
    </source>
</evidence>
<protein>
    <submittedName>
        <fullName evidence="6">Aldehyde dehydrogenase B</fullName>
        <ecNumber evidence="6">1.2.1.22</ecNumber>
    </submittedName>
</protein>
<dbReference type="OrthoDB" id="9762913at2"/>
<feature type="domain" description="Aldehyde dehydrogenase" evidence="5">
    <location>
        <begin position="28"/>
        <end position="487"/>
    </location>
</feature>
<dbReference type="KEGG" id="tmar:MARIT_1914"/>
<dbReference type="Gene3D" id="3.40.309.10">
    <property type="entry name" value="Aldehyde Dehydrogenase, Chain A, domain 2"/>
    <property type="match status" value="1"/>
</dbReference>
<dbReference type="Gene3D" id="3.40.605.10">
    <property type="entry name" value="Aldehyde Dehydrogenase, Chain A, domain 1"/>
    <property type="match status" value="1"/>
</dbReference>
<evidence type="ECO:0000259" key="5">
    <source>
        <dbReference type="Pfam" id="PF00171"/>
    </source>
</evidence>
<evidence type="ECO:0000256" key="1">
    <source>
        <dbReference type="ARBA" id="ARBA00009986"/>
    </source>
</evidence>
<gene>
    <name evidence="6" type="primary">aldB</name>
    <name evidence="6" type="ORF">MARIT_1914</name>
</gene>
<evidence type="ECO:0000256" key="2">
    <source>
        <dbReference type="ARBA" id="ARBA00023002"/>
    </source>
</evidence>
<dbReference type="PROSITE" id="PS00687">
    <property type="entry name" value="ALDEHYDE_DEHYDR_GLU"/>
    <property type="match status" value="1"/>
</dbReference>
<dbReference type="GeneID" id="47723414"/>
<reference evidence="6 7" key="1">
    <citation type="submission" date="2016-11" db="EMBL/GenBank/DDBJ databases">
        <authorList>
            <person name="Jaros S."/>
            <person name="Januszkiewicz K."/>
            <person name="Wedrychowicz H."/>
        </authorList>
    </citation>
    <scope>NUCLEOTIDE SEQUENCE [LARGE SCALE GENOMIC DNA]</scope>
    <source>
        <strain evidence="6">NCIMB 2154T</strain>
    </source>
</reference>
<dbReference type="Proteomes" id="UP000231564">
    <property type="component" value="Chromosome MARIT"/>
</dbReference>
<dbReference type="STRING" id="1349785.GCA_000509405_02869"/>
<dbReference type="PANTHER" id="PTHR43111:SF1">
    <property type="entry name" value="ALDEHYDE DEHYDROGENASE B-RELATED"/>
    <property type="match status" value="1"/>
</dbReference>
<evidence type="ECO:0000256" key="4">
    <source>
        <dbReference type="RuleBase" id="RU003345"/>
    </source>
</evidence>
<accession>A0A2H1EAR6</accession>
<dbReference type="FunFam" id="3.40.309.10:FF:000012">
    <property type="entry name" value="Betaine aldehyde dehydrogenase"/>
    <property type="match status" value="1"/>
</dbReference>
<dbReference type="InterPro" id="IPR016162">
    <property type="entry name" value="Ald_DH_N"/>
</dbReference>
<dbReference type="InterPro" id="IPR016161">
    <property type="entry name" value="Ald_DH/histidinol_DH"/>
</dbReference>
<evidence type="ECO:0000256" key="3">
    <source>
        <dbReference type="PROSITE-ProRule" id="PRU10007"/>
    </source>
</evidence>
<dbReference type="EMBL" id="LT634361">
    <property type="protein sequence ID" value="SFZ83146.1"/>
    <property type="molecule type" value="Genomic_DNA"/>
</dbReference>
<keyword evidence="7" id="KW-1185">Reference proteome</keyword>
<dbReference type="EC" id="1.2.1.22" evidence="6"/>
<dbReference type="InterPro" id="IPR016163">
    <property type="entry name" value="Ald_DH_C"/>
</dbReference>
<dbReference type="CDD" id="cd07559">
    <property type="entry name" value="ALDH_ACDHII_AcoD-like"/>
    <property type="match status" value="1"/>
</dbReference>
<dbReference type="RefSeq" id="WP_024739978.1">
    <property type="nucleotide sequence ID" value="NZ_BAUG01000002.1"/>
</dbReference>
<dbReference type="AlphaFoldDB" id="A0A2H1EAR6"/>
<dbReference type="Pfam" id="PF00171">
    <property type="entry name" value="Aldedh"/>
    <property type="match status" value="1"/>
</dbReference>
<dbReference type="FunFam" id="3.40.605.10:FF:000001">
    <property type="entry name" value="Aldehyde dehydrogenase 1"/>
    <property type="match status" value="1"/>
</dbReference>
<comment type="similarity">
    <text evidence="1 4">Belongs to the aldehyde dehydrogenase family.</text>
</comment>
<dbReference type="GO" id="GO:0008911">
    <property type="term" value="F:lactaldehyde dehydrogenase (NAD+) activity"/>
    <property type="evidence" value="ECO:0007669"/>
    <property type="project" value="UniProtKB-EC"/>
</dbReference>
<evidence type="ECO:0000313" key="6">
    <source>
        <dbReference type="EMBL" id="SFZ83146.1"/>
    </source>
</evidence>
<dbReference type="InterPro" id="IPR015590">
    <property type="entry name" value="Aldehyde_DH_dom"/>
</dbReference>
<feature type="active site" evidence="3">
    <location>
        <position position="256"/>
    </location>
</feature>
<organism evidence="6 7">
    <name type="scientific">Tenacibaculum maritimum NCIMB 2154</name>
    <dbReference type="NCBI Taxonomy" id="1349785"/>
    <lineage>
        <taxon>Bacteria</taxon>
        <taxon>Pseudomonadati</taxon>
        <taxon>Bacteroidota</taxon>
        <taxon>Flavobacteriia</taxon>
        <taxon>Flavobacteriales</taxon>
        <taxon>Flavobacteriaceae</taxon>
        <taxon>Tenacibaculum</taxon>
    </lineage>
</organism>
<proteinExistence type="inferred from homology"/>
<dbReference type="SUPFAM" id="SSF53720">
    <property type="entry name" value="ALDH-like"/>
    <property type="match status" value="1"/>
</dbReference>
<keyword evidence="2 4" id="KW-0560">Oxidoreductase</keyword>
<dbReference type="PANTHER" id="PTHR43111">
    <property type="entry name" value="ALDEHYDE DEHYDROGENASE B-RELATED"/>
    <property type="match status" value="1"/>
</dbReference>
<sequence length="500" mass="54982">MANVKKPLFKKRYENFIDGKFVPPVKGAYFDNVSPVDGKVFTQAARSTEEDVNLALDAAHKAFPTWSNTSVTERSNILLKIAQIMEDNFELLATSETIDNGKPIRESRAADIPYCIDHFRYFAGVIRADEGSISEHDKDTVSIVLHEPLGVIGQIIPWNFPLLMFTWKIAPALAAGCTIVVKPAEQTPTSVMVLMELIADILPPGVLNIVTGFGIEAGQALATSNRIAKLSFTGSTETGRKVLHNAAENIIPVTMELGGKSPNIFFPSVADKDDDFFDKAIEGALMFALNQGEICTSPSRILVHEDIADLFIEKMKIRLKHVKTGNPLDPETMIGSQVSKEQYHKILNYINIGKEEGAAVLAGGSAGNYEGELSEGYYIQPTILKGNNTMRVFQEEIFGPVVALTTFSSTEEAIAIANDTSYGLGAGVWSRDAHELYQVPRAIQAGRVWVNQYHTYPAHAPFGGVKESGFGRENHKMVLDHYRVVKNMLISYDKKPVGLF</sequence>
<name>A0A2H1EAR6_9FLAO</name>
<dbReference type="InterPro" id="IPR029510">
    <property type="entry name" value="Ald_DH_CS_GLU"/>
</dbReference>